<reference evidence="2" key="2">
    <citation type="submission" date="2020-01" db="EMBL/GenBank/DDBJ databases">
        <title>Population-level Yeast Reference Genomes.</title>
        <authorList>
            <person name="Yue J.-X."/>
        </authorList>
    </citation>
    <scope>NUCLEOTIDE SEQUENCE</scope>
    <source>
        <strain evidence="2">CBS432</strain>
    </source>
</reference>
<dbReference type="InterPro" id="IPR013783">
    <property type="entry name" value="Ig-like_fold"/>
</dbReference>
<dbReference type="RefSeq" id="XP_033769586.1">
    <property type="nucleotide sequence ID" value="XM_033913695.1"/>
</dbReference>
<feature type="compositionally biased region" description="Basic and acidic residues" evidence="1">
    <location>
        <begin position="155"/>
        <end position="167"/>
    </location>
</feature>
<reference evidence="2" key="4">
    <citation type="submission" date="2025-08" db="UniProtKB">
        <authorList>
            <consortium name="RefSeq"/>
        </authorList>
    </citation>
    <scope>IDENTIFICATION</scope>
    <source>
        <strain evidence="2">CBS432</strain>
    </source>
</reference>
<dbReference type="CDD" id="cd02859">
    <property type="entry name" value="E_set_AMPKbeta_like_N"/>
    <property type="match status" value="1"/>
</dbReference>
<feature type="region of interest" description="Disordered" evidence="1">
    <location>
        <begin position="78"/>
        <end position="269"/>
    </location>
</feature>
<reference evidence="2" key="1">
    <citation type="journal article" date="2017" name="Nat. Genet.">
        <title>Contrasting evolutionary genome dynamics between domesticated and wild yeasts.</title>
        <authorList>
            <person name="Yue J.X."/>
            <person name="Li J."/>
            <person name="Aigrain L."/>
            <person name="Hallin J."/>
            <person name="Persson K."/>
            <person name="Oliver K."/>
            <person name="Bergstrom A."/>
            <person name="Coupland P."/>
            <person name="Warringer J."/>
            <person name="Lagomarsino M.C."/>
            <person name="Fischer G."/>
            <person name="Durbin R."/>
            <person name="Liti G."/>
        </authorList>
    </citation>
    <scope>NUCLEOTIDE SEQUENCE</scope>
    <source>
        <strain evidence="2">CBS432</strain>
    </source>
</reference>
<dbReference type="InterPro" id="IPR014756">
    <property type="entry name" value="Ig_E-set"/>
</dbReference>
<name>A0A8B8V0U0_SACPA</name>
<evidence type="ECO:0000256" key="1">
    <source>
        <dbReference type="SAM" id="MobiDB-lite"/>
    </source>
</evidence>
<protein>
    <submittedName>
        <fullName evidence="2">Uip4p</fullName>
    </submittedName>
</protein>
<feature type="compositionally biased region" description="Polar residues" evidence="1">
    <location>
        <begin position="84"/>
        <end position="95"/>
    </location>
</feature>
<dbReference type="Gene3D" id="2.60.40.10">
    <property type="entry name" value="Immunoglobulins"/>
    <property type="match status" value="1"/>
</dbReference>
<dbReference type="VEuPathDB" id="FungiDB:SPAR_P00890"/>
<feature type="compositionally biased region" description="Low complexity" evidence="1">
    <location>
        <begin position="131"/>
        <end position="144"/>
    </location>
</feature>
<feature type="compositionally biased region" description="Basic and acidic residues" evidence="1">
    <location>
        <begin position="100"/>
        <end position="118"/>
    </location>
</feature>
<sequence>MVTIVFDHPAEDFPDLKIAGEFTDWEGVPMKINTDSGKWEYEFDESSTTKHNDKDKVHFKFIDQNGNWFADDEYPKEIDEHSNENNVATLSNNEDGGSANEERRESDKAAHEANKDESELYYEGPATPTPSLKSSMKFASSKAANLQNGPASTEEAIRKEVKHEHAPLSEAPLGGNSKEANKEPSPTFSQQQEEKKKDEGLDNLSEGNDNTRVNEDTDITDSQESEHEINGSDTENTDISEQEEIQKRDKPVDQSAKSLVKEGDTNTEDYESVLEKLLGALGRFFGSWFSWLTTKMSGTETA</sequence>
<dbReference type="SUPFAM" id="SSF81296">
    <property type="entry name" value="E set domains"/>
    <property type="match status" value="1"/>
</dbReference>
<reference evidence="2" key="3">
    <citation type="submission" date="2025-07" db="EMBL/GenBank/DDBJ databases">
        <authorList>
            <consortium name="NCBI Genome Project"/>
        </authorList>
    </citation>
    <scope>NUCLEOTIDE SEQUENCE</scope>
    <source>
        <strain evidence="2">CBS432</strain>
    </source>
</reference>
<gene>
    <name evidence="2" type="primary">UIP4</name>
    <name evidence="2" type="ORF">SPAR_P00890</name>
</gene>
<organism evidence="2">
    <name type="scientific">Saccharomyces paradoxus</name>
    <name type="common">Yeast</name>
    <name type="synonym">Saccharomyces douglasii</name>
    <dbReference type="NCBI Taxonomy" id="27291"/>
    <lineage>
        <taxon>Eukaryota</taxon>
        <taxon>Fungi</taxon>
        <taxon>Dikarya</taxon>
        <taxon>Ascomycota</taxon>
        <taxon>Saccharomycotina</taxon>
        <taxon>Saccharomycetes</taxon>
        <taxon>Saccharomycetales</taxon>
        <taxon>Saccharomycetaceae</taxon>
        <taxon>Saccharomyces</taxon>
    </lineage>
</organism>
<dbReference type="OrthoDB" id="5873279at2759"/>
<proteinExistence type="predicted"/>
<dbReference type="KEGG" id="spao:SPAR_P00890"/>
<accession>A0A8B8V0U0</accession>
<evidence type="ECO:0000313" key="2">
    <source>
        <dbReference type="RefSeq" id="XP_033769586.1"/>
    </source>
</evidence>
<dbReference type="AlphaFoldDB" id="A0A8B8V0U0"/>
<dbReference type="GeneID" id="54634031"/>